<comment type="caution">
    <text evidence="1">The sequence shown here is derived from an EMBL/GenBank/DDBJ whole genome shotgun (WGS) entry which is preliminary data.</text>
</comment>
<protein>
    <submittedName>
        <fullName evidence="1">Uncharacterized protein</fullName>
    </submittedName>
</protein>
<dbReference type="EMBL" id="JAULJE010000011">
    <property type="protein sequence ID" value="KAK1337061.1"/>
    <property type="molecule type" value="Genomic_DNA"/>
</dbReference>
<keyword evidence="2" id="KW-1185">Reference proteome</keyword>
<name>A0AA40HTB8_CNENI</name>
<dbReference type="AlphaFoldDB" id="A0AA40HTB8"/>
<accession>A0AA40HTB8</accession>
<dbReference type="Proteomes" id="UP001177744">
    <property type="component" value="Unassembled WGS sequence"/>
</dbReference>
<sequence>MKELLRPCMERQMGGAGGPPLAWLPFHLAVLPTGHPTPFGTARVCGAGDSIQDPLGGKRAQHCWVQGANFKSLVRLPPAQPQPPCRSPSGEAFGWGWLGLEPDLERFPHPHLRTPGSCWRLTGGREGGPDPERPMVTPKPMLWALLLALLRTAVPAQPRTCSVPDVLRHYRAVIFEDLQAAARRAGPGAAGDGPGSRHLHFVQKNQTDAMAPGRRGRAGPSCGAQKEHGILVSIAALGRALRGAVAGDPRGALERAAWTVALRTEAVMRRHCRPLRQGSRRGWWAQPRPQRHRGRRRRLLLRALDAVATCWEKLFALRALGSRGP</sequence>
<gene>
    <name evidence="1" type="ORF">QTO34_001683</name>
</gene>
<proteinExistence type="predicted"/>
<organism evidence="1 2">
    <name type="scientific">Cnephaeus nilssonii</name>
    <name type="common">Northern bat</name>
    <name type="synonym">Eptesicus nilssonii</name>
    <dbReference type="NCBI Taxonomy" id="3371016"/>
    <lineage>
        <taxon>Eukaryota</taxon>
        <taxon>Metazoa</taxon>
        <taxon>Chordata</taxon>
        <taxon>Craniata</taxon>
        <taxon>Vertebrata</taxon>
        <taxon>Euteleostomi</taxon>
        <taxon>Mammalia</taxon>
        <taxon>Eutheria</taxon>
        <taxon>Laurasiatheria</taxon>
        <taxon>Chiroptera</taxon>
        <taxon>Yangochiroptera</taxon>
        <taxon>Vespertilionidae</taxon>
        <taxon>Cnephaeus</taxon>
    </lineage>
</organism>
<evidence type="ECO:0000313" key="2">
    <source>
        <dbReference type="Proteomes" id="UP001177744"/>
    </source>
</evidence>
<evidence type="ECO:0000313" key="1">
    <source>
        <dbReference type="EMBL" id="KAK1337061.1"/>
    </source>
</evidence>
<reference evidence="1" key="1">
    <citation type="submission" date="2023-06" db="EMBL/GenBank/DDBJ databases">
        <title>Reference genome for the Northern bat (Eptesicus nilssonii), a most northern bat species.</title>
        <authorList>
            <person name="Laine V.N."/>
            <person name="Pulliainen A.T."/>
            <person name="Lilley T.M."/>
        </authorList>
    </citation>
    <scope>NUCLEOTIDE SEQUENCE</scope>
    <source>
        <strain evidence="1">BLF_Eptnil</strain>
        <tissue evidence="1">Kidney</tissue>
    </source>
</reference>